<accession>A0ABT1SC66</accession>
<evidence type="ECO:0000313" key="1">
    <source>
        <dbReference type="EMBL" id="MCQ4924058.1"/>
    </source>
</evidence>
<dbReference type="Pfam" id="PF11155">
    <property type="entry name" value="DUF2935"/>
    <property type="match status" value="2"/>
</dbReference>
<name>A0ABT1SC66_9FIRM</name>
<proteinExistence type="predicted"/>
<dbReference type="SUPFAM" id="SSF158430">
    <property type="entry name" value="Bacillus cereus metalloprotein-like"/>
    <property type="match status" value="2"/>
</dbReference>
<dbReference type="RefSeq" id="WP_256311882.1">
    <property type="nucleotide sequence ID" value="NZ_JANGAC010000010.1"/>
</dbReference>
<dbReference type="InterPro" id="IPR021328">
    <property type="entry name" value="CotB-like"/>
</dbReference>
<keyword evidence="2" id="KW-1185">Reference proteome</keyword>
<organism evidence="1 2">
    <name type="scientific">Tissierella carlieri</name>
    <dbReference type="NCBI Taxonomy" id="689904"/>
    <lineage>
        <taxon>Bacteria</taxon>
        <taxon>Bacillati</taxon>
        <taxon>Bacillota</taxon>
        <taxon>Tissierellia</taxon>
        <taxon>Tissierellales</taxon>
        <taxon>Tissierellaceae</taxon>
        <taxon>Tissierella</taxon>
    </lineage>
</organism>
<reference evidence="1 2" key="1">
    <citation type="submission" date="2022-06" db="EMBL/GenBank/DDBJ databases">
        <title>Isolation of gut microbiota from human fecal samples.</title>
        <authorList>
            <person name="Pamer E.G."/>
            <person name="Barat B."/>
            <person name="Waligurski E."/>
            <person name="Medina S."/>
            <person name="Paddock L."/>
            <person name="Mostad J."/>
        </authorList>
    </citation>
    <scope>NUCLEOTIDE SEQUENCE [LARGE SCALE GENOMIC DNA]</scope>
    <source>
        <strain evidence="1 2">DFI.7.95</strain>
    </source>
</reference>
<evidence type="ECO:0000313" key="2">
    <source>
        <dbReference type="Proteomes" id="UP001524478"/>
    </source>
</evidence>
<sequence length="300" mass="35108">MLTRKEFIQISLETNLFFQRIMKEHLFFIQTSLPSINESEIDEANTLKKSFEALLAETVIFGNCAVRNEVLQSNEIVTPFTLRAEQISSKLTGASLNLEITEAEYDLRSDPNFNYTQWLEEKIYNINMRSMNLLEEVINLKKKLLKSQLECEIFTTLYPLLIEHILREAELYMETLKSLQNRKLPDRTRCDDLNFWNQIMEEHAEFIDGLLDPTEEELKETAEELAETFEKILEERCNKNNEKEILNKSLKATENIRAFKKAGTEGLLACKIRSIIIPLLGDHVLREANHYLRILKEMKN</sequence>
<protein>
    <submittedName>
        <fullName evidence="1">DUF2935 domain-containing protein</fullName>
    </submittedName>
</protein>
<comment type="caution">
    <text evidence="1">The sequence shown here is derived from an EMBL/GenBank/DDBJ whole genome shotgun (WGS) entry which is preliminary data.</text>
</comment>
<gene>
    <name evidence="1" type="ORF">NE686_13230</name>
</gene>
<dbReference type="Proteomes" id="UP001524478">
    <property type="component" value="Unassembled WGS sequence"/>
</dbReference>
<dbReference type="EMBL" id="JANGAC010000010">
    <property type="protein sequence ID" value="MCQ4924058.1"/>
    <property type="molecule type" value="Genomic_DNA"/>
</dbReference>
<dbReference type="Gene3D" id="1.20.1260.120">
    <property type="entry name" value="Protein of unknown function DUF2935"/>
    <property type="match status" value="1"/>
</dbReference>